<evidence type="ECO:0000256" key="3">
    <source>
        <dbReference type="ARBA" id="ARBA00022801"/>
    </source>
</evidence>
<comment type="cofactor">
    <cofactor evidence="1">
        <name>Zn(2+)</name>
        <dbReference type="ChEBI" id="CHEBI:29105"/>
    </cofactor>
</comment>
<proteinExistence type="predicted"/>
<dbReference type="GO" id="GO:0006146">
    <property type="term" value="P:adenine catabolic process"/>
    <property type="evidence" value="ECO:0007669"/>
    <property type="project" value="TreeGrafter"/>
</dbReference>
<keyword evidence="3" id="KW-0378">Hydrolase</keyword>
<dbReference type="SUPFAM" id="SSF51556">
    <property type="entry name" value="Metallo-dependent hydrolases"/>
    <property type="match status" value="1"/>
</dbReference>
<dbReference type="InterPro" id="IPR006330">
    <property type="entry name" value="Ado/ade_deaminase"/>
</dbReference>
<dbReference type="OrthoDB" id="272271at2759"/>
<dbReference type="AlphaFoldDB" id="A0A1E4SYS3"/>
<evidence type="ECO:0000256" key="4">
    <source>
        <dbReference type="ARBA" id="ARBA00022833"/>
    </source>
</evidence>
<organism evidence="6 7">
    <name type="scientific">[Candida] arabinofermentans NRRL YB-2248</name>
    <dbReference type="NCBI Taxonomy" id="983967"/>
    <lineage>
        <taxon>Eukaryota</taxon>
        <taxon>Fungi</taxon>
        <taxon>Dikarya</taxon>
        <taxon>Ascomycota</taxon>
        <taxon>Saccharomycotina</taxon>
        <taxon>Pichiomycetes</taxon>
        <taxon>Pichiales</taxon>
        <taxon>Pichiaceae</taxon>
        <taxon>Ogataea</taxon>
        <taxon>Ogataea/Candida clade</taxon>
    </lineage>
</organism>
<keyword evidence="7" id="KW-1185">Reference proteome</keyword>
<feature type="domain" description="Adenosine deaminase" evidence="5">
    <location>
        <begin position="19"/>
        <end position="336"/>
    </location>
</feature>
<dbReference type="PANTHER" id="PTHR43114">
    <property type="entry name" value="ADENINE DEAMINASE"/>
    <property type="match status" value="1"/>
</dbReference>
<dbReference type="EMBL" id="KV453856">
    <property type="protein sequence ID" value="ODV84634.1"/>
    <property type="molecule type" value="Genomic_DNA"/>
</dbReference>
<dbReference type="PANTHER" id="PTHR43114:SF6">
    <property type="entry name" value="ADENINE DEAMINASE"/>
    <property type="match status" value="1"/>
</dbReference>
<evidence type="ECO:0000256" key="1">
    <source>
        <dbReference type="ARBA" id="ARBA00001947"/>
    </source>
</evidence>
<protein>
    <recommendedName>
        <fullName evidence="5">Adenosine deaminase domain-containing protein</fullName>
    </recommendedName>
</protein>
<gene>
    <name evidence="6" type="ORF">CANARDRAFT_8614</name>
</gene>
<dbReference type="InterPro" id="IPR032466">
    <property type="entry name" value="Metal_Hydrolase"/>
</dbReference>
<dbReference type="InterPro" id="IPR001365">
    <property type="entry name" value="A_deaminase_dom"/>
</dbReference>
<keyword evidence="2" id="KW-0479">Metal-binding</keyword>
<name>A0A1E4SYS3_9ASCO</name>
<evidence type="ECO:0000259" key="5">
    <source>
        <dbReference type="Pfam" id="PF00962"/>
    </source>
</evidence>
<keyword evidence="4" id="KW-0862">Zinc</keyword>
<dbReference type="GO" id="GO:0043103">
    <property type="term" value="P:hypoxanthine salvage"/>
    <property type="evidence" value="ECO:0007669"/>
    <property type="project" value="TreeGrafter"/>
</dbReference>
<evidence type="ECO:0000313" key="6">
    <source>
        <dbReference type="EMBL" id="ODV84634.1"/>
    </source>
</evidence>
<dbReference type="GO" id="GO:0000034">
    <property type="term" value="F:adenine deaminase activity"/>
    <property type="evidence" value="ECO:0007669"/>
    <property type="project" value="TreeGrafter"/>
</dbReference>
<sequence length="350" mass="40124">MTVEHKSKSKLELICHDMPKVELHCHLYGTIRKETLHFFNRRAGLPFAEDEIEAFYVRGDKPVGVLRVFRALDSILIKYSQDIYRLVQEYLEDARSHNVLYSEFFWNPTGCVLLSKIPYPDAQRAIADAISDMKKSHGIVAKCICAIDREAEPERAAEMLQMMIENPHPDFIGVGIDYRETDRPPQLFKETFEAARKSGLKLTAHAGEFGTSWTNVDFVVNTIKTDRVDHGYTIVDNPKLLQQCVQEGKIFTVVPTNSYYLRTLKPEEWALKHPIRKMVASGLKVHPNTDDPTLHNVDPTKAWLMMAECFDCTIADLKSFCFNGIDAAWVDDETKATWKADWGPYFDPYL</sequence>
<dbReference type="Gene3D" id="3.20.20.140">
    <property type="entry name" value="Metal-dependent hydrolases"/>
    <property type="match status" value="1"/>
</dbReference>
<evidence type="ECO:0000313" key="7">
    <source>
        <dbReference type="Proteomes" id="UP000094801"/>
    </source>
</evidence>
<evidence type="ECO:0000256" key="2">
    <source>
        <dbReference type="ARBA" id="ARBA00022723"/>
    </source>
</evidence>
<dbReference type="Pfam" id="PF00962">
    <property type="entry name" value="A_deaminase"/>
    <property type="match status" value="1"/>
</dbReference>
<dbReference type="GO" id="GO:0046872">
    <property type="term" value="F:metal ion binding"/>
    <property type="evidence" value="ECO:0007669"/>
    <property type="project" value="UniProtKB-KW"/>
</dbReference>
<dbReference type="GO" id="GO:0005829">
    <property type="term" value="C:cytosol"/>
    <property type="evidence" value="ECO:0007669"/>
    <property type="project" value="TreeGrafter"/>
</dbReference>
<accession>A0A1E4SYS3</accession>
<dbReference type="Proteomes" id="UP000094801">
    <property type="component" value="Unassembled WGS sequence"/>
</dbReference>
<reference evidence="7" key="1">
    <citation type="submission" date="2016-04" db="EMBL/GenBank/DDBJ databases">
        <title>Comparative genomics of biotechnologically important yeasts.</title>
        <authorList>
            <consortium name="DOE Joint Genome Institute"/>
            <person name="Riley R."/>
            <person name="Haridas S."/>
            <person name="Wolfe K.H."/>
            <person name="Lopes M.R."/>
            <person name="Hittinger C.T."/>
            <person name="Goker M."/>
            <person name="Salamov A."/>
            <person name="Wisecaver J."/>
            <person name="Long T.M."/>
            <person name="Aerts A.L."/>
            <person name="Barry K."/>
            <person name="Choi C."/>
            <person name="Clum A."/>
            <person name="Coughlan A.Y."/>
            <person name="Deshpande S."/>
            <person name="Douglass A.P."/>
            <person name="Hanson S.J."/>
            <person name="Klenk H.-P."/>
            <person name="Labutti K."/>
            <person name="Lapidus A."/>
            <person name="Lindquist E."/>
            <person name="Lipzen A."/>
            <person name="Meier-Kolthoff J.P."/>
            <person name="Ohm R.A."/>
            <person name="Otillar R.P."/>
            <person name="Pangilinan J."/>
            <person name="Peng Y."/>
            <person name="Rokas A."/>
            <person name="Rosa C.A."/>
            <person name="Scheuner C."/>
            <person name="Sibirny A.A."/>
            <person name="Slot J.C."/>
            <person name="Stielow J.B."/>
            <person name="Sun H."/>
            <person name="Kurtzman C.P."/>
            <person name="Blackwell M."/>
            <person name="Grigoriev I.V."/>
            <person name="Jeffries T.W."/>
        </authorList>
    </citation>
    <scope>NUCLEOTIDE SEQUENCE [LARGE SCALE GENOMIC DNA]</scope>
    <source>
        <strain evidence="7">NRRL YB-2248</strain>
    </source>
</reference>
<dbReference type="STRING" id="983967.A0A1E4SYS3"/>